<dbReference type="PANTHER" id="PTHR21644">
    <property type="entry name" value="AT02555P-RELATED"/>
    <property type="match status" value="1"/>
</dbReference>
<protein>
    <submittedName>
        <fullName evidence="1">Putative aldehyde dehydrogenase</fullName>
    </submittedName>
</protein>
<dbReference type="PANTHER" id="PTHR21644:SF0">
    <property type="entry name" value="AT02555P-RELATED"/>
    <property type="match status" value="1"/>
</dbReference>
<dbReference type="Gene3D" id="3.40.309.10">
    <property type="entry name" value="Aldehyde Dehydrogenase, Chain A, domain 2"/>
    <property type="match status" value="1"/>
</dbReference>
<dbReference type="InterPro" id="IPR016161">
    <property type="entry name" value="Ald_DH/histidinol_DH"/>
</dbReference>
<name>U5EPR4_9DIPT</name>
<dbReference type="SUPFAM" id="SSF53720">
    <property type="entry name" value="ALDH-like"/>
    <property type="match status" value="1"/>
</dbReference>
<reference evidence="1" key="1">
    <citation type="journal article" date="2014" name="Insect Biochem. Mol. Biol.">
        <title>An insight into the sialome of the frog biting fly, Corethrella appendiculata.</title>
        <authorList>
            <person name="Ribeiro J.M.C."/>
            <person name="Chagas A.C."/>
            <person name="Pham V.M."/>
            <person name="Lounibos L.P."/>
            <person name="Calvo E."/>
        </authorList>
    </citation>
    <scope>NUCLEOTIDE SEQUENCE</scope>
    <source>
        <tissue evidence="1">Salivary glands</tissue>
    </source>
</reference>
<dbReference type="GO" id="GO:0016620">
    <property type="term" value="F:oxidoreductase activity, acting on the aldehyde or oxo group of donors, NAD or NADP as acceptor"/>
    <property type="evidence" value="ECO:0007669"/>
    <property type="project" value="InterPro"/>
</dbReference>
<dbReference type="AlphaFoldDB" id="U5EPR4"/>
<proteinExistence type="evidence at transcript level"/>
<dbReference type="InterPro" id="IPR009961">
    <property type="entry name" value="DUF1487"/>
</dbReference>
<evidence type="ECO:0000313" key="1">
    <source>
        <dbReference type="EMBL" id="JAB55219.1"/>
    </source>
</evidence>
<dbReference type="Pfam" id="PF07368">
    <property type="entry name" value="DUF1487"/>
    <property type="match status" value="1"/>
</dbReference>
<dbReference type="InterPro" id="IPR016163">
    <property type="entry name" value="Ald_DH_C"/>
</dbReference>
<sequence length="437" mass="50394">LYQVQDNIRFYNFVSENKTILARSNVNELLEDSLSQIDLALKFMKYYMETENFDGLLDYPTAKHYYSMSTDKSIFELLVDLHATMRSTCVGFDLFLSGDNISANQFVKKLLEFPSFTVVDDKIEIPKRNSTPAFCTMIVFDTSDLESATDVLTQAWKNLTVPWTIRNLLVQESIHEKFIELLKIKMKPFNEKFLLEESLKSTISLANKTGLRILQNPNDKNEIKPTVIYGTNVDFLLKSENGKLILPPVVVLNVFRTVKEAIALANKENGGSASVWTQDISLAYEVINNLHTNLKTIWINSHALFNPSVLYSFRQNDYTFGSHYAIYEKKVKTFYLKNSSTPTWEQNKMAIENLGSVPIRVAKQMLSFVKYEDNVHYEVNSFPLDLENYDGKDNFSIVDNFWEKYATIDDFDKENLLETIYNQHKTVIIPFGITFAN</sequence>
<organism evidence="1">
    <name type="scientific">Corethrella appendiculata</name>
    <dbReference type="NCBI Taxonomy" id="1370023"/>
    <lineage>
        <taxon>Eukaryota</taxon>
        <taxon>Metazoa</taxon>
        <taxon>Ecdysozoa</taxon>
        <taxon>Arthropoda</taxon>
        <taxon>Hexapoda</taxon>
        <taxon>Insecta</taxon>
        <taxon>Pterygota</taxon>
        <taxon>Neoptera</taxon>
        <taxon>Endopterygota</taxon>
        <taxon>Diptera</taxon>
        <taxon>Nematocera</taxon>
        <taxon>Culicoidea</taxon>
        <taxon>Chaoboridae</taxon>
        <taxon>Corethrella</taxon>
    </lineage>
</organism>
<feature type="non-terminal residue" evidence="1">
    <location>
        <position position="1"/>
    </location>
</feature>
<accession>U5EPR4</accession>
<dbReference type="EMBL" id="GANO01004652">
    <property type="protein sequence ID" value="JAB55219.1"/>
    <property type="molecule type" value="mRNA"/>
</dbReference>